<dbReference type="Pfam" id="PF00196">
    <property type="entry name" value="GerE"/>
    <property type="match status" value="1"/>
</dbReference>
<dbReference type="InterPro" id="IPR016032">
    <property type="entry name" value="Sig_transdc_resp-reg_C-effctor"/>
</dbReference>
<sequence>MSERQVQSASVGLPLPARPLIGRETELRTASRLLQTPGVRLLTLRGPGGIGKTRLAVELAQLLAPEFEGGSVWVGLAALSDALQVLPAIASALEVPTATPEAIAAHLTGRRILLVLDNAEHLPAAAPDLARLLAQAPGLSLLVTSRAALNLQGERELPVGPLSLPSAQRTAEQSGAVQLFLECARAIDPQLNLDAQTRPRIEQLCVRLEGVPLALELAAARLRAVSLEGLLGWLDHPLEVLTGGPSDGPHHGSSLRGTIRWSYDLLDPPLQAVFRACSVFVNGFTLPALDAVAGHAGVRDAIIRLAEHSLLQPVSGSPEPRWKLLEPVREFGREQLAADPEADMLHERHAAYYLALAEQVVKVGDEAPLEWHASMTAEDANLQAALAWWVEHQQTAQAMRLILALGYHWGGEAPLLQLGWLERSAALPDAAAHPALLAAVLSDLGQCSMNVRRFGPARPALEAALRLYRELNDREGEVCTHLSYAGLLSSVGEYAEARRLYDQLEAHFDEHPHDLTRMAVINNTGVAWLRQNRPGEALGDFERAYQFSVQENYDLGIAFGLTMRHWASYLLGRGQEALPLASEAWKRTLRLHYPLLRYTLPHQLAFEARDAGRLTLAAQLVGCSEAMRARTNAPWDDCIAPHVQQLDNALQADLGEAYARERAIGGTLSLDNLTPQVLAWLDEPSTTRPAPAPGLTARELEVLRLLSQGLSDKRISQLLKISSTTVSKHVSNMLGKQGFHNRVELARWATLNHLPG</sequence>
<dbReference type="KEGG" id="dsc:ABOD76_00705"/>
<keyword evidence="2" id="KW-0614">Plasmid</keyword>
<geneLocation type="plasmid" evidence="2">
    <name>pDson04</name>
</geneLocation>
<dbReference type="InterPro" id="IPR036388">
    <property type="entry name" value="WH-like_DNA-bd_sf"/>
</dbReference>
<dbReference type="Gene3D" id="3.40.50.300">
    <property type="entry name" value="P-loop containing nucleotide triphosphate hydrolases"/>
    <property type="match status" value="1"/>
</dbReference>
<protein>
    <submittedName>
        <fullName evidence="2">LuxR C-terminal-related transcriptional regulator</fullName>
    </submittedName>
</protein>
<reference evidence="2" key="1">
    <citation type="submission" date="2024-06" db="EMBL/GenBank/DDBJ databases">
        <title>Draft Genome Sequence of Deinococcus sonorensis Type Strain KR-87, a Biofilm Producing Representative of the Genus Deinococcus.</title>
        <authorList>
            <person name="Boren L.S."/>
            <person name="Grosso R.A."/>
            <person name="Hugenberg-Cox A.N."/>
            <person name="Hill J.T.E."/>
            <person name="Albert C.M."/>
            <person name="Tuohy J.M."/>
        </authorList>
    </citation>
    <scope>NUCLEOTIDE SEQUENCE</scope>
    <source>
        <strain evidence="2">KR-87</strain>
        <plasmid evidence="2">pDson04</plasmid>
    </source>
</reference>
<dbReference type="CDD" id="cd06170">
    <property type="entry name" value="LuxR_C_like"/>
    <property type="match status" value="1"/>
</dbReference>
<evidence type="ECO:0000313" key="2">
    <source>
        <dbReference type="EMBL" id="XBV83277.1"/>
    </source>
</evidence>
<dbReference type="PANTHER" id="PTHR47691:SF3">
    <property type="entry name" value="HTH-TYPE TRANSCRIPTIONAL REGULATOR RV0890C-RELATED"/>
    <property type="match status" value="1"/>
</dbReference>
<dbReference type="SMART" id="SM00421">
    <property type="entry name" value="HTH_LUXR"/>
    <property type="match status" value="1"/>
</dbReference>
<dbReference type="AlphaFoldDB" id="A0AAU7U4J2"/>
<dbReference type="SUPFAM" id="SSF48452">
    <property type="entry name" value="TPR-like"/>
    <property type="match status" value="1"/>
</dbReference>
<organism evidence="2">
    <name type="scientific">Deinococcus sonorensis KR-87</name>
    <dbReference type="NCBI Taxonomy" id="694439"/>
    <lineage>
        <taxon>Bacteria</taxon>
        <taxon>Thermotogati</taxon>
        <taxon>Deinococcota</taxon>
        <taxon>Deinococci</taxon>
        <taxon>Deinococcales</taxon>
        <taxon>Deinococcaceae</taxon>
        <taxon>Deinococcus</taxon>
    </lineage>
</organism>
<proteinExistence type="predicted"/>
<dbReference type="GO" id="GO:0006355">
    <property type="term" value="P:regulation of DNA-templated transcription"/>
    <property type="evidence" value="ECO:0007669"/>
    <property type="project" value="InterPro"/>
</dbReference>
<dbReference type="InterPro" id="IPR000792">
    <property type="entry name" value="Tscrpt_reg_LuxR_C"/>
</dbReference>
<dbReference type="PRINTS" id="PR00364">
    <property type="entry name" value="DISEASERSIST"/>
</dbReference>
<feature type="domain" description="HTH luxR-type" evidence="1">
    <location>
        <begin position="688"/>
        <end position="753"/>
    </location>
</feature>
<dbReference type="Gene3D" id="1.25.40.10">
    <property type="entry name" value="Tetratricopeptide repeat domain"/>
    <property type="match status" value="1"/>
</dbReference>
<dbReference type="GO" id="GO:0003677">
    <property type="term" value="F:DNA binding"/>
    <property type="evidence" value="ECO:0007669"/>
    <property type="project" value="InterPro"/>
</dbReference>
<dbReference type="RefSeq" id="WP_350240665.1">
    <property type="nucleotide sequence ID" value="NZ_CP158296.1"/>
</dbReference>
<dbReference type="PRINTS" id="PR00038">
    <property type="entry name" value="HTHLUXR"/>
</dbReference>
<dbReference type="InterPro" id="IPR011990">
    <property type="entry name" value="TPR-like_helical_dom_sf"/>
</dbReference>
<dbReference type="SUPFAM" id="SSF52540">
    <property type="entry name" value="P-loop containing nucleoside triphosphate hydrolases"/>
    <property type="match status" value="1"/>
</dbReference>
<dbReference type="PANTHER" id="PTHR47691">
    <property type="entry name" value="REGULATOR-RELATED"/>
    <property type="match status" value="1"/>
</dbReference>
<dbReference type="InterPro" id="IPR027417">
    <property type="entry name" value="P-loop_NTPase"/>
</dbReference>
<dbReference type="Gene3D" id="1.10.10.10">
    <property type="entry name" value="Winged helix-like DNA-binding domain superfamily/Winged helix DNA-binding domain"/>
    <property type="match status" value="1"/>
</dbReference>
<dbReference type="EMBL" id="CP158296">
    <property type="protein sequence ID" value="XBV83277.1"/>
    <property type="molecule type" value="Genomic_DNA"/>
</dbReference>
<dbReference type="PROSITE" id="PS50043">
    <property type="entry name" value="HTH_LUXR_2"/>
    <property type="match status" value="1"/>
</dbReference>
<gene>
    <name evidence="2" type="ORF">ABOD76_00705</name>
</gene>
<dbReference type="SUPFAM" id="SSF46894">
    <property type="entry name" value="C-terminal effector domain of the bipartite response regulators"/>
    <property type="match status" value="1"/>
</dbReference>
<evidence type="ECO:0000259" key="1">
    <source>
        <dbReference type="PROSITE" id="PS50043"/>
    </source>
</evidence>
<accession>A0AAU7U4J2</accession>
<name>A0AAU7U4J2_9DEIO</name>